<comment type="similarity">
    <text evidence="1 2">Belongs to the cullin family.</text>
</comment>
<dbReference type="AlphaFoldDB" id="A0AAN5CA45"/>
<reference evidence="5" key="1">
    <citation type="submission" date="2022-10" db="EMBL/GenBank/DDBJ databases">
        <title>Genome assembly of Pristionchus species.</title>
        <authorList>
            <person name="Yoshida K."/>
            <person name="Sommer R.J."/>
        </authorList>
    </citation>
    <scope>NUCLEOTIDE SEQUENCE [LARGE SCALE GENOMIC DNA]</scope>
    <source>
        <strain evidence="5">RS5460</strain>
    </source>
</reference>
<feature type="domain" description="Cullin family profile" evidence="3">
    <location>
        <begin position="1"/>
        <end position="164"/>
    </location>
</feature>
<evidence type="ECO:0000313" key="4">
    <source>
        <dbReference type="EMBL" id="GMR43668.1"/>
    </source>
</evidence>
<dbReference type="InterPro" id="IPR059120">
    <property type="entry name" value="Cullin-like_AB"/>
</dbReference>
<dbReference type="Proteomes" id="UP001328107">
    <property type="component" value="Unassembled WGS sequence"/>
</dbReference>
<evidence type="ECO:0000259" key="3">
    <source>
        <dbReference type="PROSITE" id="PS50069"/>
    </source>
</evidence>
<dbReference type="InterPro" id="IPR045093">
    <property type="entry name" value="Cullin"/>
</dbReference>
<dbReference type="Pfam" id="PF26557">
    <property type="entry name" value="Cullin_AB"/>
    <property type="match status" value="1"/>
</dbReference>
<protein>
    <recommendedName>
        <fullName evidence="3">Cullin family profile domain-containing protein</fullName>
    </recommendedName>
</protein>
<feature type="non-terminal residue" evidence="4">
    <location>
        <position position="197"/>
    </location>
</feature>
<dbReference type="InterPro" id="IPR036317">
    <property type="entry name" value="Cullin_homology_sf"/>
</dbReference>
<dbReference type="Pfam" id="PF00888">
    <property type="entry name" value="Cullin"/>
    <property type="match status" value="1"/>
</dbReference>
<dbReference type="SMART" id="SM00182">
    <property type="entry name" value="CULLIN"/>
    <property type="match status" value="1"/>
</dbReference>
<dbReference type="SUPFAM" id="SSF75632">
    <property type="entry name" value="Cullin homology domain"/>
    <property type="match status" value="1"/>
</dbReference>
<evidence type="ECO:0000256" key="1">
    <source>
        <dbReference type="PROSITE-ProRule" id="PRU00330"/>
    </source>
</evidence>
<dbReference type="GO" id="GO:0006511">
    <property type="term" value="P:ubiquitin-dependent protein catabolic process"/>
    <property type="evidence" value="ECO:0007669"/>
    <property type="project" value="InterPro"/>
</dbReference>
<organism evidence="4 5">
    <name type="scientific">Pristionchus mayeri</name>
    <dbReference type="NCBI Taxonomy" id="1317129"/>
    <lineage>
        <taxon>Eukaryota</taxon>
        <taxon>Metazoa</taxon>
        <taxon>Ecdysozoa</taxon>
        <taxon>Nematoda</taxon>
        <taxon>Chromadorea</taxon>
        <taxon>Rhabditida</taxon>
        <taxon>Rhabditina</taxon>
        <taxon>Diplogasteromorpha</taxon>
        <taxon>Diplogasteroidea</taxon>
        <taxon>Neodiplogasteridae</taxon>
        <taxon>Pristionchus</taxon>
    </lineage>
</organism>
<gene>
    <name evidence="4" type="ORF">PMAYCL1PPCAC_13863</name>
</gene>
<dbReference type="GO" id="GO:0031625">
    <property type="term" value="F:ubiquitin protein ligase binding"/>
    <property type="evidence" value="ECO:0007669"/>
    <property type="project" value="InterPro"/>
</dbReference>
<dbReference type="EMBL" id="BTRK01000003">
    <property type="protein sequence ID" value="GMR43668.1"/>
    <property type="molecule type" value="Genomic_DNA"/>
</dbReference>
<proteinExistence type="inferred from homology"/>
<keyword evidence="5" id="KW-1185">Reference proteome</keyword>
<evidence type="ECO:0000256" key="2">
    <source>
        <dbReference type="RuleBase" id="RU003829"/>
    </source>
</evidence>
<dbReference type="Gene3D" id="3.30.230.130">
    <property type="entry name" value="Cullin, Chain C, Domain 2"/>
    <property type="match status" value="1"/>
</dbReference>
<feature type="non-terminal residue" evidence="4">
    <location>
        <position position="1"/>
    </location>
</feature>
<dbReference type="Gene3D" id="1.20.1310.10">
    <property type="entry name" value="Cullin Repeats"/>
    <property type="match status" value="1"/>
</dbReference>
<evidence type="ECO:0000313" key="5">
    <source>
        <dbReference type="Proteomes" id="UP001328107"/>
    </source>
</evidence>
<dbReference type="PANTHER" id="PTHR11932">
    <property type="entry name" value="CULLIN"/>
    <property type="match status" value="1"/>
</dbReference>
<comment type="caution">
    <text evidence="4">The sequence shown here is derived from an EMBL/GenBank/DDBJ whole genome shotgun (WGS) entry which is preliminary data.</text>
</comment>
<dbReference type="InterPro" id="IPR001373">
    <property type="entry name" value="Cullin_N"/>
</dbReference>
<name>A0AAN5CA45_9BILA</name>
<sequence>EAEQSMIGKLKQMCGFAYTSKMQRMFTDTGLSRETSEKFIEKCNNSNNALGCNFNVMVLGANSWPSLGSSMPISLPFTLSTCVSEFSKYYSEIHQGRKLTWIFTHSKGEVVASCFSKRYAFSAMTPQMAILLLFNDCSEMDGKAMLEGLQIKKEHAVPQVASLVKAELLQVKEGDVANLDETTKIALNLKFTNKKMK</sequence>
<dbReference type="InterPro" id="IPR016158">
    <property type="entry name" value="Cullin_homology"/>
</dbReference>
<dbReference type="PROSITE" id="PS50069">
    <property type="entry name" value="CULLIN_2"/>
    <property type="match status" value="1"/>
</dbReference>
<accession>A0AAN5CA45</accession>